<dbReference type="AlphaFoldDB" id="A0A0U2WVZ0"/>
<dbReference type="GO" id="GO:0006508">
    <property type="term" value="P:proteolysis"/>
    <property type="evidence" value="ECO:0007669"/>
    <property type="project" value="UniProtKB-KW"/>
</dbReference>
<evidence type="ECO:0000256" key="6">
    <source>
        <dbReference type="SAM" id="Phobius"/>
    </source>
</evidence>
<evidence type="ECO:0000313" key="8">
    <source>
        <dbReference type="EMBL" id="ALS31753.1"/>
    </source>
</evidence>
<dbReference type="InterPro" id="IPR004447">
    <property type="entry name" value="Peptidase_S41A"/>
</dbReference>
<dbReference type="GO" id="GO:0004175">
    <property type="term" value="F:endopeptidase activity"/>
    <property type="evidence" value="ECO:0007669"/>
    <property type="project" value="TreeGrafter"/>
</dbReference>
<dbReference type="Pfam" id="PF03572">
    <property type="entry name" value="Peptidase_S41"/>
    <property type="match status" value="1"/>
</dbReference>
<dbReference type="GO" id="GO:0008236">
    <property type="term" value="F:serine-type peptidase activity"/>
    <property type="evidence" value="ECO:0007669"/>
    <property type="project" value="UniProtKB-KW"/>
</dbReference>
<dbReference type="SUPFAM" id="SSF52096">
    <property type="entry name" value="ClpP/crotonase"/>
    <property type="match status" value="1"/>
</dbReference>
<dbReference type="Pfam" id="PF13180">
    <property type="entry name" value="PDZ_2"/>
    <property type="match status" value="1"/>
</dbReference>
<dbReference type="SUPFAM" id="SSF50156">
    <property type="entry name" value="PDZ domain-like"/>
    <property type="match status" value="1"/>
</dbReference>
<dbReference type="InterPro" id="IPR005151">
    <property type="entry name" value="Tail-specific_protease"/>
</dbReference>
<comment type="similarity">
    <text evidence="1 5">Belongs to the peptidase S41A family.</text>
</comment>
<dbReference type="Gene3D" id="3.30.750.44">
    <property type="match status" value="1"/>
</dbReference>
<dbReference type="GO" id="GO:0007165">
    <property type="term" value="P:signal transduction"/>
    <property type="evidence" value="ECO:0007669"/>
    <property type="project" value="TreeGrafter"/>
</dbReference>
<keyword evidence="6" id="KW-1133">Transmembrane helix</keyword>
<dbReference type="Gene3D" id="3.90.226.10">
    <property type="entry name" value="2-enoyl-CoA Hydratase, Chain A, domain 1"/>
    <property type="match status" value="1"/>
</dbReference>
<dbReference type="PANTHER" id="PTHR32060:SF30">
    <property type="entry name" value="CARBOXY-TERMINAL PROCESSING PROTEASE CTPA"/>
    <property type="match status" value="1"/>
</dbReference>
<evidence type="ECO:0000259" key="7">
    <source>
        <dbReference type="PROSITE" id="PS50106"/>
    </source>
</evidence>
<dbReference type="InterPro" id="IPR001478">
    <property type="entry name" value="PDZ"/>
</dbReference>
<protein>
    <submittedName>
        <fullName evidence="8">Carboxyl-terminal processing protease</fullName>
    </submittedName>
</protein>
<dbReference type="GO" id="GO:0030288">
    <property type="term" value="C:outer membrane-bounded periplasmic space"/>
    <property type="evidence" value="ECO:0007669"/>
    <property type="project" value="TreeGrafter"/>
</dbReference>
<dbReference type="NCBIfam" id="TIGR00225">
    <property type="entry name" value="prc"/>
    <property type="match status" value="1"/>
</dbReference>
<dbReference type="PROSITE" id="PS50106">
    <property type="entry name" value="PDZ"/>
    <property type="match status" value="1"/>
</dbReference>
<sequence length="421" mass="45910">MDKKSTLAKWFKNTGFTLSLSLYLLVLFIVISFSANVFSSSIKELKKQQITEILFNIHTYYVEDLALLNTTHTNYNNQQFAHLYAQLDPYSKYLDEHELNALFDNTNGRYTGLGIEVKKINNNVTIVNVVNNSPAKSAGIMAGDIIINVNNQTTQHSSVEHVAQLITASKLSNISLTIKRDNQPQPLNFNVSRRKIKLESVTSQGLDFGRGYLAINSFSNHTLHEVALQIAAMQNHFGHPLKGLVIDLRDNPGGTLTSAVAVSDLFLQSGTIVTTKGRYNEANKDFYAKHGDILKGAPIVVLINENSASAAEILAAALKDNNRAKVVGSQSFGKGSVQSLIPLGDGSTALKLTTAKYFTPLGKSIEGVGITPDVAINQTTLSQSDKAVIIKNQQAKGKQTQLASKVADLQLVKAKQLLNLQ</sequence>
<name>A0A0U2WVZ0_9GAMM</name>
<gene>
    <name evidence="8" type="primary">ctpA</name>
    <name evidence="8" type="ORF">PTRA_a0391</name>
</gene>
<evidence type="ECO:0000256" key="2">
    <source>
        <dbReference type="ARBA" id="ARBA00022670"/>
    </source>
</evidence>
<keyword evidence="2 5" id="KW-0645">Protease</keyword>
<dbReference type="EMBL" id="CP011034">
    <property type="protein sequence ID" value="ALS31753.1"/>
    <property type="molecule type" value="Genomic_DNA"/>
</dbReference>
<keyword evidence="4 5" id="KW-0720">Serine protease</keyword>
<dbReference type="SMART" id="SM00228">
    <property type="entry name" value="PDZ"/>
    <property type="match status" value="1"/>
</dbReference>
<feature type="transmembrane region" description="Helical" evidence="6">
    <location>
        <begin position="20"/>
        <end position="38"/>
    </location>
</feature>
<dbReference type="InterPro" id="IPR029045">
    <property type="entry name" value="ClpP/crotonase-like_dom_sf"/>
</dbReference>
<evidence type="ECO:0000256" key="4">
    <source>
        <dbReference type="ARBA" id="ARBA00022825"/>
    </source>
</evidence>
<keyword evidence="6" id="KW-0472">Membrane</keyword>
<dbReference type="PANTHER" id="PTHR32060">
    <property type="entry name" value="TAIL-SPECIFIC PROTEASE"/>
    <property type="match status" value="1"/>
</dbReference>
<accession>A0A0U2WVZ0</accession>
<evidence type="ECO:0000256" key="5">
    <source>
        <dbReference type="RuleBase" id="RU004404"/>
    </source>
</evidence>
<dbReference type="OrthoDB" id="9812068at2"/>
<dbReference type="KEGG" id="ptn:PTRA_a0391"/>
<dbReference type="Gene3D" id="2.30.42.10">
    <property type="match status" value="1"/>
</dbReference>
<dbReference type="Proteomes" id="UP000065261">
    <property type="component" value="Chromosome I"/>
</dbReference>
<evidence type="ECO:0000256" key="1">
    <source>
        <dbReference type="ARBA" id="ARBA00009179"/>
    </source>
</evidence>
<evidence type="ECO:0000313" key="9">
    <source>
        <dbReference type="Proteomes" id="UP000065261"/>
    </source>
</evidence>
<organism evidence="8">
    <name type="scientific">Pseudoalteromonas translucida KMM 520</name>
    <dbReference type="NCBI Taxonomy" id="1315283"/>
    <lineage>
        <taxon>Bacteria</taxon>
        <taxon>Pseudomonadati</taxon>
        <taxon>Pseudomonadota</taxon>
        <taxon>Gammaproteobacteria</taxon>
        <taxon>Alteromonadales</taxon>
        <taxon>Pseudoalteromonadaceae</taxon>
        <taxon>Pseudoalteromonas</taxon>
    </lineage>
</organism>
<feature type="domain" description="PDZ" evidence="7">
    <location>
        <begin position="99"/>
        <end position="169"/>
    </location>
</feature>
<reference evidence="8 9" key="1">
    <citation type="submission" date="2015-03" db="EMBL/GenBank/DDBJ databases">
        <authorList>
            <person name="Murphy D."/>
        </authorList>
    </citation>
    <scope>NUCLEOTIDE SEQUENCE [LARGE SCALE GENOMIC DNA]</scope>
    <source>
        <strain evidence="8 9">KMM 520</strain>
    </source>
</reference>
<proteinExistence type="inferred from homology"/>
<dbReference type="PATRIC" id="fig|1315283.4.peg.347"/>
<dbReference type="CDD" id="cd07560">
    <property type="entry name" value="Peptidase_S41_CPP"/>
    <property type="match status" value="1"/>
</dbReference>
<keyword evidence="6" id="KW-0812">Transmembrane</keyword>
<evidence type="ECO:0000256" key="3">
    <source>
        <dbReference type="ARBA" id="ARBA00022801"/>
    </source>
</evidence>
<dbReference type="InterPro" id="IPR036034">
    <property type="entry name" value="PDZ_sf"/>
</dbReference>
<keyword evidence="3 5" id="KW-0378">Hydrolase</keyword>
<dbReference type="RefSeq" id="WP_058372456.1">
    <property type="nucleotide sequence ID" value="NZ_CP011034.1"/>
</dbReference>
<dbReference type="SMART" id="SM00245">
    <property type="entry name" value="TSPc"/>
    <property type="match status" value="1"/>
</dbReference>